<dbReference type="EMBL" id="CAFBOC010000028">
    <property type="protein sequence ID" value="CAB4986687.1"/>
    <property type="molecule type" value="Genomic_DNA"/>
</dbReference>
<accession>A0A6J7N0Y6</accession>
<protein>
    <submittedName>
        <fullName evidence="2">Unannotated protein</fullName>
    </submittedName>
</protein>
<evidence type="ECO:0000256" key="1">
    <source>
        <dbReference type="SAM" id="MobiDB-lite"/>
    </source>
</evidence>
<evidence type="ECO:0000313" key="2">
    <source>
        <dbReference type="EMBL" id="CAB4986687.1"/>
    </source>
</evidence>
<reference evidence="2" key="1">
    <citation type="submission" date="2020-05" db="EMBL/GenBank/DDBJ databases">
        <authorList>
            <person name="Chiriac C."/>
            <person name="Salcher M."/>
            <person name="Ghai R."/>
            <person name="Kavagutti S V."/>
        </authorList>
    </citation>
    <scope>NUCLEOTIDE SEQUENCE</scope>
</reference>
<feature type="region of interest" description="Disordered" evidence="1">
    <location>
        <begin position="65"/>
        <end position="84"/>
    </location>
</feature>
<proteinExistence type="predicted"/>
<gene>
    <name evidence="2" type="ORF">UFOPK3913_01520</name>
</gene>
<organism evidence="2">
    <name type="scientific">freshwater metagenome</name>
    <dbReference type="NCBI Taxonomy" id="449393"/>
    <lineage>
        <taxon>unclassified sequences</taxon>
        <taxon>metagenomes</taxon>
        <taxon>ecological metagenomes</taxon>
    </lineage>
</organism>
<dbReference type="AlphaFoldDB" id="A0A6J7N0Y6"/>
<sequence length="439" mass="46978">MLMRKLSILTIFILLASPLAITQANAAAPKLGGACSKVGSFGDTPNIRYVCAKIGGQLVWQQWNKPSSNNNSANKSGATTSQSGTSAAFKAPIPITLPIAKSSDANAITFANVLTRISDIPTAVFNKEEALIAASTLQVIPHDIFIAPALQSTVTVKSVSEMVDRSIKYYAGFQQGSYFAVYVYNKASIAWAKKQYNSVAATRKYSAVKNYHDRGAQDIESACNGGDCNGNNAGMISGTNEGYINITVDNANHPFIESGSIAHEYGHIVQSAQWDGTKYDNLNDLKNKTYPGWLFMGGINQPAWTICTGTLEGYMQARSQQGFNLRRSGFKNLTAQGITNYLLYSSTTESIDVNGKKISESVLPPNPIFEIGNSTGGLATEVLVAIGGPQAVMALHALMANGDSMDVAFMKVYSTPWPEAAKIIGQVIAAEYAQTPPKP</sequence>
<name>A0A6J7N0Y6_9ZZZZ</name>